<feature type="transmembrane region" description="Helical" evidence="1">
    <location>
        <begin position="141"/>
        <end position="160"/>
    </location>
</feature>
<keyword evidence="1" id="KW-0812">Transmembrane</keyword>
<evidence type="ECO:0000256" key="1">
    <source>
        <dbReference type="SAM" id="Phobius"/>
    </source>
</evidence>
<keyword evidence="1" id="KW-1133">Transmembrane helix</keyword>
<dbReference type="Proteomes" id="UP000700732">
    <property type="component" value="Unassembled WGS sequence"/>
</dbReference>
<feature type="transmembrane region" description="Helical" evidence="1">
    <location>
        <begin position="189"/>
        <end position="211"/>
    </location>
</feature>
<name>A0ABR6WA43_9BACT</name>
<gene>
    <name evidence="2" type="ORF">FH603_3321</name>
</gene>
<keyword evidence="1" id="KW-0472">Membrane</keyword>
<feature type="transmembrane region" description="Helical" evidence="1">
    <location>
        <begin position="217"/>
        <end position="236"/>
    </location>
</feature>
<feature type="transmembrane region" description="Helical" evidence="1">
    <location>
        <begin position="348"/>
        <end position="365"/>
    </location>
</feature>
<protein>
    <recommendedName>
        <fullName evidence="4">DUF2029 domain-containing protein</fullName>
    </recommendedName>
</protein>
<dbReference type="RefSeq" id="WP_186738566.1">
    <property type="nucleotide sequence ID" value="NZ_VFIA01000019.1"/>
</dbReference>
<comment type="caution">
    <text evidence="2">The sequence shown here is derived from an EMBL/GenBank/DDBJ whole genome shotgun (WGS) entry which is preliminary data.</text>
</comment>
<evidence type="ECO:0000313" key="2">
    <source>
        <dbReference type="EMBL" id="MBC3792807.1"/>
    </source>
</evidence>
<keyword evidence="3" id="KW-1185">Reference proteome</keyword>
<sequence>MFIVFAKSGVSILLGLLLLVALYKRNWLENRLETPGVPWLFLFWFVLRLLPFLGIYVLLSYEPQSDVRDYYYPIAIGAGVGKVLYRDVYCPYSPFFGYFLAGPLFLWNSTRTVVLTMTVVEALAVWLTYRDNYGNEPKGQRLFRTLFYYLLPVPFVFCVMSGQEDVSLWIFAILAGQAVATGKSLRAGLWFGLGLLSTKAIFVLLGVPFFFLVRDKIKFLTGAAMLGLPVLVFLYWKTDMLFMTQPLEEGTYLKAPNLRSVLAPLVGEAINRTVKFENYAGLLLTMGITLGVMLTMPTTNRRRSVALLYILMFSLTTVVQHNAISNYAYLFMLPLVFNLVDFRDRWSCFWLIGFNVAAAIHPSFWWRIGQPFYYRFSQLNQPNYWLDYGLEVFLVIGFAYIAFRAARSLRTAMVAYGER</sequence>
<feature type="transmembrane region" description="Helical" evidence="1">
    <location>
        <begin position="105"/>
        <end position="129"/>
    </location>
</feature>
<evidence type="ECO:0000313" key="3">
    <source>
        <dbReference type="Proteomes" id="UP000700732"/>
    </source>
</evidence>
<reference evidence="2 3" key="1">
    <citation type="submission" date="2019-06" db="EMBL/GenBank/DDBJ databases">
        <title>Spirosoma utsteinense sp. nov. isolated from Antarctic ice-free soils.</title>
        <authorList>
            <person name="Tahon G."/>
        </authorList>
    </citation>
    <scope>NUCLEOTIDE SEQUENCE [LARGE SCALE GENOMIC DNA]</scope>
    <source>
        <strain evidence="2 3">LMG 31447</strain>
    </source>
</reference>
<evidence type="ECO:0008006" key="4">
    <source>
        <dbReference type="Google" id="ProtNLM"/>
    </source>
</evidence>
<accession>A0ABR6WA43</accession>
<proteinExistence type="predicted"/>
<feature type="transmembrane region" description="Helical" evidence="1">
    <location>
        <begin position="385"/>
        <end position="403"/>
    </location>
</feature>
<feature type="transmembrane region" description="Helical" evidence="1">
    <location>
        <begin position="279"/>
        <end position="296"/>
    </location>
</feature>
<feature type="transmembrane region" description="Helical" evidence="1">
    <location>
        <begin position="308"/>
        <end position="336"/>
    </location>
</feature>
<feature type="transmembrane region" description="Helical" evidence="1">
    <location>
        <begin position="40"/>
        <end position="58"/>
    </location>
</feature>
<dbReference type="EMBL" id="VFIA01000019">
    <property type="protein sequence ID" value="MBC3792807.1"/>
    <property type="molecule type" value="Genomic_DNA"/>
</dbReference>
<organism evidence="2 3">
    <name type="scientific">Spirosoma utsteinense</name>
    <dbReference type="NCBI Taxonomy" id="2585773"/>
    <lineage>
        <taxon>Bacteria</taxon>
        <taxon>Pseudomonadati</taxon>
        <taxon>Bacteroidota</taxon>
        <taxon>Cytophagia</taxon>
        <taxon>Cytophagales</taxon>
        <taxon>Cytophagaceae</taxon>
        <taxon>Spirosoma</taxon>
    </lineage>
</organism>